<gene>
    <name evidence="1" type="ORF">TCEB3V08_LOCUS1082</name>
</gene>
<proteinExistence type="predicted"/>
<protein>
    <submittedName>
        <fullName evidence="1">Uncharacterized protein</fullName>
    </submittedName>
</protein>
<dbReference type="AlphaFoldDB" id="A0A7R9CD41"/>
<dbReference type="EMBL" id="OC316639">
    <property type="protein sequence ID" value="CAD7393082.1"/>
    <property type="molecule type" value="Genomic_DNA"/>
</dbReference>
<evidence type="ECO:0000313" key="1">
    <source>
        <dbReference type="EMBL" id="CAD7393082.1"/>
    </source>
</evidence>
<organism evidence="1">
    <name type="scientific">Timema cristinae</name>
    <name type="common">Walking stick</name>
    <dbReference type="NCBI Taxonomy" id="61476"/>
    <lineage>
        <taxon>Eukaryota</taxon>
        <taxon>Metazoa</taxon>
        <taxon>Ecdysozoa</taxon>
        <taxon>Arthropoda</taxon>
        <taxon>Hexapoda</taxon>
        <taxon>Insecta</taxon>
        <taxon>Pterygota</taxon>
        <taxon>Neoptera</taxon>
        <taxon>Polyneoptera</taxon>
        <taxon>Phasmatodea</taxon>
        <taxon>Timematodea</taxon>
        <taxon>Timematoidea</taxon>
        <taxon>Timematidae</taxon>
        <taxon>Timema</taxon>
    </lineage>
</organism>
<name>A0A7R9CD41_TIMCR</name>
<reference evidence="1" key="1">
    <citation type="submission" date="2020-11" db="EMBL/GenBank/DDBJ databases">
        <authorList>
            <person name="Tran Van P."/>
        </authorList>
    </citation>
    <scope>NUCLEOTIDE SEQUENCE</scope>
</reference>
<accession>A0A7R9CD41</accession>
<sequence>MLVAVHEALQEITNWSDADSSSIILQLSCATEQPTFLVYPHVFGGNWLMSRRRRRRCVQTRVGRNRKRSARLFRQWQSRWEWPPSEPIEKALMSAEYSGEPVTNGLENMDCGAVQARPVQLQRKDTRAD</sequence>